<proteinExistence type="predicted"/>
<keyword evidence="1" id="KW-0732">Signal</keyword>
<gene>
    <name evidence="2" type="ORF">Ocin01_06207</name>
</gene>
<name>A0A1D2N597_ORCCI</name>
<dbReference type="AlphaFoldDB" id="A0A1D2N597"/>
<comment type="caution">
    <text evidence="2">The sequence shown here is derived from an EMBL/GenBank/DDBJ whole genome shotgun (WGS) entry which is preliminary data.</text>
</comment>
<evidence type="ECO:0000313" key="2">
    <source>
        <dbReference type="EMBL" id="ODN00443.1"/>
    </source>
</evidence>
<evidence type="ECO:0000313" key="3">
    <source>
        <dbReference type="Proteomes" id="UP000094527"/>
    </source>
</evidence>
<feature type="signal peptide" evidence="1">
    <location>
        <begin position="1"/>
        <end position="23"/>
    </location>
</feature>
<organism evidence="2 3">
    <name type="scientific">Orchesella cincta</name>
    <name type="common">Springtail</name>
    <name type="synonym">Podura cincta</name>
    <dbReference type="NCBI Taxonomy" id="48709"/>
    <lineage>
        <taxon>Eukaryota</taxon>
        <taxon>Metazoa</taxon>
        <taxon>Ecdysozoa</taxon>
        <taxon>Arthropoda</taxon>
        <taxon>Hexapoda</taxon>
        <taxon>Collembola</taxon>
        <taxon>Entomobryomorpha</taxon>
        <taxon>Entomobryoidea</taxon>
        <taxon>Orchesellidae</taxon>
        <taxon>Orchesellinae</taxon>
        <taxon>Orchesella</taxon>
    </lineage>
</organism>
<feature type="chain" id="PRO_5008905056" evidence="1">
    <location>
        <begin position="24"/>
        <end position="444"/>
    </location>
</feature>
<evidence type="ECO:0000256" key="1">
    <source>
        <dbReference type="SAM" id="SignalP"/>
    </source>
</evidence>
<reference evidence="2 3" key="1">
    <citation type="journal article" date="2016" name="Genome Biol. Evol.">
        <title>Gene Family Evolution Reflects Adaptation to Soil Environmental Stressors in the Genome of the Collembolan Orchesella cincta.</title>
        <authorList>
            <person name="Faddeeva-Vakhrusheva A."/>
            <person name="Derks M.F."/>
            <person name="Anvar S.Y."/>
            <person name="Agamennone V."/>
            <person name="Suring W."/>
            <person name="Smit S."/>
            <person name="van Straalen N.M."/>
            <person name="Roelofs D."/>
        </authorList>
    </citation>
    <scope>NUCLEOTIDE SEQUENCE [LARGE SCALE GENOMIC DNA]</scope>
    <source>
        <tissue evidence="2">Mixed pool</tissue>
    </source>
</reference>
<keyword evidence="3" id="KW-1185">Reference proteome</keyword>
<dbReference type="Proteomes" id="UP000094527">
    <property type="component" value="Unassembled WGS sequence"/>
</dbReference>
<accession>A0A1D2N597</accession>
<protein>
    <submittedName>
        <fullName evidence="2">Uncharacterized protein</fullName>
    </submittedName>
</protein>
<dbReference type="EMBL" id="LJIJ01000206">
    <property type="protein sequence ID" value="ODN00443.1"/>
    <property type="molecule type" value="Genomic_DNA"/>
</dbReference>
<sequence>MKNHKYCTTFFLFLIVWSYTAEAMSPYKVLPMLEMLKDDLLDDLQPDSSVWSEDSIDVDSSEEQFTDNSLDLDDIHRISKRDAFFEKPIDFLSGALSSLTKSKDVLNLCAAASGNKIFCVLNSMITESEHLKHLLYVLPSTTGIMCLLANTVFSSMPQKVNENKDSTYGISQFLKLFDVKPSDQADFAKSAANALIVSLIKNLKGKDFDDLRPLVDNLETMDNKKRGRTSSLGSMSTIFPNFQWDSMGKGSWINSKCKNMEATSPSSILADVLRKQPCIADSTLPGYFVFNKLPATAWTKPILPILRAWNSPLLAITGAKCCMIPFAEKSKRLKCNHKYQLLEKPHGLPEQNGPTRVCGAIDDFMGKPVDPPSLVVDPNPCDYPEFQLMDYGAGNPCATDKPLEMPDVEYTSEELGEPVIEVDPEYNLEDLKSRSGDMMYYDSD</sequence>